<dbReference type="EMBL" id="JACVVK020000020">
    <property type="protein sequence ID" value="KAK7503473.1"/>
    <property type="molecule type" value="Genomic_DNA"/>
</dbReference>
<dbReference type="Proteomes" id="UP001519460">
    <property type="component" value="Unassembled WGS sequence"/>
</dbReference>
<dbReference type="AlphaFoldDB" id="A0ABD0LW86"/>
<organism evidence="2 3">
    <name type="scientific">Batillaria attramentaria</name>
    <dbReference type="NCBI Taxonomy" id="370345"/>
    <lineage>
        <taxon>Eukaryota</taxon>
        <taxon>Metazoa</taxon>
        <taxon>Spiralia</taxon>
        <taxon>Lophotrochozoa</taxon>
        <taxon>Mollusca</taxon>
        <taxon>Gastropoda</taxon>
        <taxon>Caenogastropoda</taxon>
        <taxon>Sorbeoconcha</taxon>
        <taxon>Cerithioidea</taxon>
        <taxon>Batillariidae</taxon>
        <taxon>Batillaria</taxon>
    </lineage>
</organism>
<protein>
    <submittedName>
        <fullName evidence="2">Uncharacterized protein</fullName>
    </submittedName>
</protein>
<gene>
    <name evidence="2" type="ORF">BaRGS_00005394</name>
</gene>
<evidence type="ECO:0000313" key="2">
    <source>
        <dbReference type="EMBL" id="KAK7503473.1"/>
    </source>
</evidence>
<keyword evidence="3" id="KW-1185">Reference proteome</keyword>
<comment type="caution">
    <text evidence="2">The sequence shown here is derived from an EMBL/GenBank/DDBJ whole genome shotgun (WGS) entry which is preliminary data.</text>
</comment>
<evidence type="ECO:0000256" key="1">
    <source>
        <dbReference type="SAM" id="MobiDB-lite"/>
    </source>
</evidence>
<accession>A0ABD0LW86</accession>
<feature type="region of interest" description="Disordered" evidence="1">
    <location>
        <begin position="82"/>
        <end position="116"/>
    </location>
</feature>
<sequence length="224" mass="24475">MGVALRSHPLSFVFCPSGIEDEGESQIQITRHARVTMTLQQTAFFYTYSKPIYTCVNFPWCIFSTSCAKPCNTPTQGATSEPFYDIPADTSPQDVPTRTPIRRKQAGVSDGSGSSVNEIQHEQRHDYSWSDRDHGCFLDVEALIHSLPNIVIPPGQSQSHSYLTLVPDPEPPGHTSAGTAETVRGPRYSPRVVGPADFSGTPSPLVSEGRTESLWYRTGVSGST</sequence>
<evidence type="ECO:0000313" key="3">
    <source>
        <dbReference type="Proteomes" id="UP001519460"/>
    </source>
</evidence>
<name>A0ABD0LW86_9CAEN</name>
<feature type="region of interest" description="Disordered" evidence="1">
    <location>
        <begin position="167"/>
        <end position="211"/>
    </location>
</feature>
<proteinExistence type="predicted"/>
<reference evidence="2 3" key="1">
    <citation type="journal article" date="2023" name="Sci. Data">
        <title>Genome assembly of the Korean intertidal mud-creeper Batillaria attramentaria.</title>
        <authorList>
            <person name="Patra A.K."/>
            <person name="Ho P.T."/>
            <person name="Jun S."/>
            <person name="Lee S.J."/>
            <person name="Kim Y."/>
            <person name="Won Y.J."/>
        </authorList>
    </citation>
    <scope>NUCLEOTIDE SEQUENCE [LARGE SCALE GENOMIC DNA]</scope>
    <source>
        <strain evidence="2">Wonlab-2016</strain>
    </source>
</reference>